<protein>
    <submittedName>
        <fullName evidence="1">Uncharacterized protein</fullName>
    </submittedName>
</protein>
<name>A0ABX9E9J5_9PSEU</name>
<dbReference type="EMBL" id="QLTT01000003">
    <property type="protein sequence ID" value="RAS66821.1"/>
    <property type="molecule type" value="Genomic_DNA"/>
</dbReference>
<accession>A0ABX9E9J5</accession>
<reference evidence="1 2" key="1">
    <citation type="submission" date="2018-06" db="EMBL/GenBank/DDBJ databases">
        <title>Genomic Encyclopedia of Type Strains, Phase IV (KMG-IV): sequencing the most valuable type-strain genomes for metagenomic binning, comparative biology and taxonomic classification.</title>
        <authorList>
            <person name="Goeker M."/>
        </authorList>
    </citation>
    <scope>NUCLEOTIDE SEQUENCE [LARGE SCALE GENOMIC DNA]</scope>
    <source>
        <strain evidence="1 2">DSM 45479</strain>
    </source>
</reference>
<gene>
    <name evidence="1" type="ORF">C8D87_103160</name>
</gene>
<evidence type="ECO:0000313" key="1">
    <source>
        <dbReference type="EMBL" id="RAS66821.1"/>
    </source>
</evidence>
<proteinExistence type="predicted"/>
<comment type="caution">
    <text evidence="1">The sequence shown here is derived from an EMBL/GenBank/DDBJ whole genome shotgun (WGS) entry which is preliminary data.</text>
</comment>
<evidence type="ECO:0000313" key="2">
    <source>
        <dbReference type="Proteomes" id="UP000248714"/>
    </source>
</evidence>
<organism evidence="1 2">
    <name type="scientific">Lentzea atacamensis</name>
    <dbReference type="NCBI Taxonomy" id="531938"/>
    <lineage>
        <taxon>Bacteria</taxon>
        <taxon>Bacillati</taxon>
        <taxon>Actinomycetota</taxon>
        <taxon>Actinomycetes</taxon>
        <taxon>Pseudonocardiales</taxon>
        <taxon>Pseudonocardiaceae</taxon>
        <taxon>Lentzea</taxon>
    </lineage>
</organism>
<dbReference type="Proteomes" id="UP000248714">
    <property type="component" value="Unassembled WGS sequence"/>
</dbReference>
<sequence length="48" mass="4880">MDEKTVLLGKVGPTVILPRQGGQVVPLRQTAPLRVDVAGGGPVGLAFA</sequence>
<keyword evidence="2" id="KW-1185">Reference proteome</keyword>
<dbReference type="RefSeq" id="WP_170166440.1">
    <property type="nucleotide sequence ID" value="NZ_QLTT01000003.1"/>
</dbReference>